<dbReference type="Pfam" id="PF02518">
    <property type="entry name" value="HATPase_c"/>
    <property type="match status" value="1"/>
</dbReference>
<dbReference type="RefSeq" id="WP_073379106.1">
    <property type="nucleotide sequence ID" value="NZ_FQXS01000041.1"/>
</dbReference>
<evidence type="ECO:0000256" key="4">
    <source>
        <dbReference type="PROSITE-ProRule" id="PRU00169"/>
    </source>
</evidence>
<dbReference type="InterPro" id="IPR003661">
    <property type="entry name" value="HisK_dim/P_dom"/>
</dbReference>
<dbReference type="Pfam" id="PF00072">
    <property type="entry name" value="Response_reg"/>
    <property type="match status" value="1"/>
</dbReference>
<feature type="transmembrane region" description="Helical" evidence="6">
    <location>
        <begin position="50"/>
        <end position="68"/>
    </location>
</feature>
<dbReference type="SMART" id="SM00388">
    <property type="entry name" value="HisKA"/>
    <property type="match status" value="1"/>
</dbReference>
<dbReference type="InterPro" id="IPR000700">
    <property type="entry name" value="PAS-assoc_C"/>
</dbReference>
<dbReference type="InterPro" id="IPR036890">
    <property type="entry name" value="HATPase_C_sf"/>
</dbReference>
<dbReference type="InterPro" id="IPR001610">
    <property type="entry name" value="PAC"/>
</dbReference>
<dbReference type="AlphaFoldDB" id="A0A1M5YKC2"/>
<evidence type="ECO:0000256" key="3">
    <source>
        <dbReference type="ARBA" id="ARBA00022553"/>
    </source>
</evidence>
<dbReference type="SMART" id="SM00448">
    <property type="entry name" value="REC"/>
    <property type="match status" value="1"/>
</dbReference>
<gene>
    <name evidence="11" type="ORF">SAMN02745124_04141</name>
</gene>
<dbReference type="PROSITE" id="PS50110">
    <property type="entry name" value="RESPONSE_REGULATORY"/>
    <property type="match status" value="1"/>
</dbReference>
<dbReference type="Gene3D" id="3.30.565.10">
    <property type="entry name" value="Histidine kinase-like ATPase, C-terminal domain"/>
    <property type="match status" value="1"/>
</dbReference>
<dbReference type="InterPro" id="IPR036097">
    <property type="entry name" value="HisK_dim/P_sf"/>
</dbReference>
<dbReference type="CDD" id="cd00130">
    <property type="entry name" value="PAS"/>
    <property type="match status" value="1"/>
</dbReference>
<feature type="transmembrane region" description="Helical" evidence="6">
    <location>
        <begin position="12"/>
        <end position="30"/>
    </location>
</feature>
<feature type="coiled-coil region" evidence="5">
    <location>
        <begin position="61"/>
        <end position="91"/>
    </location>
</feature>
<dbReference type="PANTHER" id="PTHR43065">
    <property type="entry name" value="SENSOR HISTIDINE KINASE"/>
    <property type="match status" value="1"/>
</dbReference>
<dbReference type="PRINTS" id="PR00344">
    <property type="entry name" value="BCTRLSENSOR"/>
</dbReference>
<feature type="domain" description="PAC" evidence="10">
    <location>
        <begin position="165"/>
        <end position="216"/>
    </location>
</feature>
<dbReference type="NCBIfam" id="TIGR00229">
    <property type="entry name" value="sensory_box"/>
    <property type="match status" value="1"/>
</dbReference>
<evidence type="ECO:0000256" key="5">
    <source>
        <dbReference type="SAM" id="Coils"/>
    </source>
</evidence>
<dbReference type="GO" id="GO:0000155">
    <property type="term" value="F:phosphorelay sensor kinase activity"/>
    <property type="evidence" value="ECO:0007669"/>
    <property type="project" value="InterPro"/>
</dbReference>
<dbReference type="PANTHER" id="PTHR43065:SF42">
    <property type="entry name" value="TWO-COMPONENT SENSOR PPRA"/>
    <property type="match status" value="1"/>
</dbReference>
<dbReference type="InterPro" id="IPR013655">
    <property type="entry name" value="PAS_fold_3"/>
</dbReference>
<proteinExistence type="predicted"/>
<dbReference type="InterPro" id="IPR003594">
    <property type="entry name" value="HATPase_dom"/>
</dbReference>
<evidence type="ECO:0000313" key="11">
    <source>
        <dbReference type="EMBL" id="SHI12476.1"/>
    </source>
</evidence>
<name>A0A1M5YKC2_9BACT</name>
<protein>
    <recommendedName>
        <fullName evidence="2">histidine kinase</fullName>
        <ecNumber evidence="2">2.7.13.3</ecNumber>
    </recommendedName>
</protein>
<keyword evidence="5" id="KW-0175">Coiled coil</keyword>
<dbReference type="InterPro" id="IPR000014">
    <property type="entry name" value="PAS"/>
</dbReference>
<evidence type="ECO:0000256" key="1">
    <source>
        <dbReference type="ARBA" id="ARBA00000085"/>
    </source>
</evidence>
<feature type="modified residue" description="4-aspartylphosphate" evidence="4">
    <location>
        <position position="531"/>
    </location>
</feature>
<dbReference type="Gene3D" id="3.30.450.20">
    <property type="entry name" value="PAS domain"/>
    <property type="match status" value="1"/>
</dbReference>
<keyword evidence="6" id="KW-0472">Membrane</keyword>
<dbReference type="InterPro" id="IPR004358">
    <property type="entry name" value="Sig_transdc_His_kin-like_C"/>
</dbReference>
<feature type="domain" description="PAS" evidence="9">
    <location>
        <begin position="104"/>
        <end position="160"/>
    </location>
</feature>
<dbReference type="Gene3D" id="1.10.287.130">
    <property type="match status" value="1"/>
</dbReference>
<keyword evidence="3 4" id="KW-0597">Phosphoprotein</keyword>
<dbReference type="EC" id="2.7.13.3" evidence="2"/>
<evidence type="ECO:0000256" key="2">
    <source>
        <dbReference type="ARBA" id="ARBA00012438"/>
    </source>
</evidence>
<evidence type="ECO:0000259" key="8">
    <source>
        <dbReference type="PROSITE" id="PS50110"/>
    </source>
</evidence>
<reference evidence="11 12" key="1">
    <citation type="submission" date="2016-11" db="EMBL/GenBank/DDBJ databases">
        <authorList>
            <person name="Jaros S."/>
            <person name="Januszkiewicz K."/>
            <person name="Wedrychowicz H."/>
        </authorList>
    </citation>
    <scope>NUCLEOTIDE SEQUENCE [LARGE SCALE GENOMIC DNA]</scope>
    <source>
        <strain evidence="11 12">DSM 9705</strain>
    </source>
</reference>
<dbReference type="Gene3D" id="2.10.70.100">
    <property type="match status" value="1"/>
</dbReference>
<dbReference type="CDD" id="cd00082">
    <property type="entry name" value="HisKA"/>
    <property type="match status" value="1"/>
</dbReference>
<dbReference type="SUPFAM" id="SSF55874">
    <property type="entry name" value="ATPase domain of HSP90 chaperone/DNA topoisomerase II/histidine kinase"/>
    <property type="match status" value="1"/>
</dbReference>
<organism evidence="11 12">
    <name type="scientific">Desulfofustis glycolicus DSM 9705</name>
    <dbReference type="NCBI Taxonomy" id="1121409"/>
    <lineage>
        <taxon>Bacteria</taxon>
        <taxon>Pseudomonadati</taxon>
        <taxon>Thermodesulfobacteriota</taxon>
        <taxon>Desulfobulbia</taxon>
        <taxon>Desulfobulbales</taxon>
        <taxon>Desulfocapsaceae</taxon>
        <taxon>Desulfofustis</taxon>
    </lineage>
</organism>
<feature type="domain" description="Histidine kinase" evidence="7">
    <location>
        <begin position="236"/>
        <end position="459"/>
    </location>
</feature>
<dbReference type="SUPFAM" id="SSF55785">
    <property type="entry name" value="PYP-like sensor domain (PAS domain)"/>
    <property type="match status" value="1"/>
</dbReference>
<dbReference type="InterPro" id="IPR011006">
    <property type="entry name" value="CheY-like_superfamily"/>
</dbReference>
<evidence type="ECO:0000259" key="9">
    <source>
        <dbReference type="PROSITE" id="PS50112"/>
    </source>
</evidence>
<dbReference type="PROSITE" id="PS50109">
    <property type="entry name" value="HIS_KIN"/>
    <property type="match status" value="1"/>
</dbReference>
<evidence type="ECO:0000256" key="6">
    <source>
        <dbReference type="SAM" id="Phobius"/>
    </source>
</evidence>
<dbReference type="SUPFAM" id="SSF47384">
    <property type="entry name" value="Homodimeric domain of signal transducing histidine kinase"/>
    <property type="match status" value="1"/>
</dbReference>
<comment type="catalytic activity">
    <reaction evidence="1">
        <text>ATP + protein L-histidine = ADP + protein N-phospho-L-histidine.</text>
        <dbReference type="EC" id="2.7.13.3"/>
    </reaction>
</comment>
<keyword evidence="6" id="KW-0812">Transmembrane</keyword>
<dbReference type="InterPro" id="IPR001789">
    <property type="entry name" value="Sig_transdc_resp-reg_receiver"/>
</dbReference>
<keyword evidence="6" id="KW-1133">Transmembrane helix</keyword>
<dbReference type="OrthoDB" id="9806821at2"/>
<dbReference type="InterPro" id="IPR035965">
    <property type="entry name" value="PAS-like_dom_sf"/>
</dbReference>
<dbReference type="PROSITE" id="PS50112">
    <property type="entry name" value="PAS"/>
    <property type="match status" value="1"/>
</dbReference>
<dbReference type="SMART" id="SM00086">
    <property type="entry name" value="PAC"/>
    <property type="match status" value="1"/>
</dbReference>
<evidence type="ECO:0000259" key="7">
    <source>
        <dbReference type="PROSITE" id="PS50109"/>
    </source>
</evidence>
<sequence>MSHEYKGLPLRRAITYAVLAGLWIIGSDWLLANLTGNDTSLNFLQTYKGWFFVIITALVFYLVLRHELRKLENEIKRRQATEEALIESQNRLIRAQYVAGMGDFTWDQETGEITWSQGIYDLLHYTPDEIVDFDLVTKNVMHPEDRERVIHWLQSCLDGDGTELPPLEYRVVRRDGEILYIRNQGVIERREGRKPRVFATVVDITDHIRREQDREKLQQQVIQSQKMESVGRLAGGVAHDFNNMLSVISGFTELSLAKVDKQSSLHEYLSEVLSACKRSTNITRQLLAFASKQTVEPIALDLNHSIEAMLKMLGRLIGEDITLIWQPGEDIGTVKIDPTQVDQILANLCVNARDAIGGVGRVIIETGTATIDDAYCATHKGVVAGEYVTLSVSDNGSGMDDDTQRHLFEPFFTTKEEGKGTGLGLATVFGIIKQNNGFLTVYSEPGEGSTFKIYLPQHPYPVEPGQSEQHQSADVHGSETILVVEDAQAVLKLTERVLSQMGYQVITAGGPTAAIETARQFDGTIHLLLTDVIMPDMNGQELGDLLQQGYPDMKILFMSGYTASVITDRGLLKEGVHFISKPFSKQDLSQKIRTVLDS</sequence>
<dbReference type="Pfam" id="PF00512">
    <property type="entry name" value="HisKA"/>
    <property type="match status" value="1"/>
</dbReference>
<dbReference type="EMBL" id="FQXS01000041">
    <property type="protein sequence ID" value="SHI12476.1"/>
    <property type="molecule type" value="Genomic_DNA"/>
</dbReference>
<dbReference type="SMART" id="SM00387">
    <property type="entry name" value="HATPase_c"/>
    <property type="match status" value="1"/>
</dbReference>
<feature type="domain" description="Response regulatory" evidence="8">
    <location>
        <begin position="480"/>
        <end position="596"/>
    </location>
</feature>
<dbReference type="PROSITE" id="PS50113">
    <property type="entry name" value="PAC"/>
    <property type="match status" value="1"/>
</dbReference>
<keyword evidence="12" id="KW-1185">Reference proteome</keyword>
<dbReference type="SUPFAM" id="SSF52172">
    <property type="entry name" value="CheY-like"/>
    <property type="match status" value="1"/>
</dbReference>
<dbReference type="Pfam" id="PF08447">
    <property type="entry name" value="PAS_3"/>
    <property type="match status" value="1"/>
</dbReference>
<evidence type="ECO:0000313" key="12">
    <source>
        <dbReference type="Proteomes" id="UP000184139"/>
    </source>
</evidence>
<dbReference type="Proteomes" id="UP000184139">
    <property type="component" value="Unassembled WGS sequence"/>
</dbReference>
<dbReference type="STRING" id="1121409.SAMN02745124_04141"/>
<dbReference type="InterPro" id="IPR005467">
    <property type="entry name" value="His_kinase_dom"/>
</dbReference>
<accession>A0A1M5YKC2</accession>
<evidence type="ECO:0000259" key="10">
    <source>
        <dbReference type="PROSITE" id="PS50113"/>
    </source>
</evidence>
<dbReference type="Gene3D" id="3.40.50.2300">
    <property type="match status" value="1"/>
</dbReference>